<reference evidence="5" key="2">
    <citation type="submission" date="2017-05" db="EMBL/GenBank/DDBJ databases">
        <title>Dechlorination kinetics govern the competition between two new strains of the genus Sulfurospirillum.</title>
        <authorList>
            <person name="Buttet G.F."/>
            <person name="Murray A.M."/>
            <person name="Goris T."/>
            <person name="Burion M."/>
            <person name="Lin B."/>
            <person name="Rolle M."/>
            <person name="Maillard J."/>
        </authorList>
    </citation>
    <scope>NUCLEOTIDE SEQUENCE [LARGE SCALE GENOMIC DNA]</scope>
    <source>
        <strain evidence="5">SL2-1</strain>
    </source>
</reference>
<dbReference type="KEGG" id="sulj:SJPD1_1252"/>
<proteinExistence type="predicted"/>
<dbReference type="EMBL" id="CP021416">
    <property type="protein sequence ID" value="ARU48467.1"/>
    <property type="molecule type" value="Genomic_DNA"/>
</dbReference>
<accession>A0A290HCT2</accession>
<reference evidence="4" key="7">
    <citation type="submission" date="2020-08" db="EMBL/GenBank/DDBJ databases">
        <authorList>
            <person name="Yang Y."/>
            <person name="Huo L."/>
            <person name="Yan J."/>
        </authorList>
    </citation>
    <scope>NUCLEOTIDE SEQUENCE</scope>
    <source>
        <strain evidence="4">ACSDCE</strain>
    </source>
</reference>
<dbReference type="EMBL" id="CP039734">
    <property type="protein sequence ID" value="QIR77005.1"/>
    <property type="molecule type" value="Genomic_DNA"/>
</dbReference>
<dbReference type="InterPro" id="IPR001041">
    <property type="entry name" value="2Fe-2S_ferredoxin-type"/>
</dbReference>
<reference evidence="2" key="5">
    <citation type="journal article" date="2018" name="FEMS Microbiol. Ecol.">
        <title>Coexistence of two distinct Sulfurospirillum populations respiring tetrachloroethene-genomic and kinetic considerations. .</title>
        <authorList>
            <person name="Buttet G.F."/>
            <person name="Murray A.M."/>
            <person name="Goris T."/>
            <person name="Burion M."/>
            <person name="Jin B."/>
            <person name="Rolle M."/>
            <person name="Holliger C."/>
            <person name="Maillard J."/>
        </authorList>
    </citation>
    <scope>NUCLEOTIDE SEQUENCE</scope>
    <source>
        <strain evidence="2">SL2-1</strain>
    </source>
</reference>
<name>A0A1Y0HK18_9BACT</name>
<sequence>MTTRVEIINDFLAINVKPGATIQDVVEASGSALPFGCRDGQCGTCAVEIVQGMEFLSPKNEKEVKVLKEICFGTCTPNTRLACQMKIDKPNGVVRIKY</sequence>
<evidence type="ECO:0000259" key="1">
    <source>
        <dbReference type="PROSITE" id="PS51085"/>
    </source>
</evidence>
<dbReference type="GO" id="GO:0051537">
    <property type="term" value="F:2 iron, 2 sulfur cluster binding"/>
    <property type="evidence" value="ECO:0007669"/>
    <property type="project" value="InterPro"/>
</dbReference>
<dbReference type="Pfam" id="PF00111">
    <property type="entry name" value="Fer2"/>
    <property type="match status" value="1"/>
</dbReference>
<reference evidence="4 7" key="1">
    <citation type="journal article" date="2017" name="Environ. Sci. Technol.">
        <title>Organohalide Respiration with Chlorinated Ethenes under Low pH Conditions.</title>
        <authorList>
            <person name="Yang Y."/>
            <person name="Capiro N.L."/>
            <person name="Marcet T.F."/>
            <person name="Yan J."/>
            <person name="Pennell K.D."/>
            <person name="Loffler F.E."/>
        </authorList>
    </citation>
    <scope>NUCLEOTIDE SEQUENCE [LARGE SCALE GENOMIC DNA]</scope>
    <source>
        <strain evidence="4 7">ACSDCE</strain>
    </source>
</reference>
<dbReference type="AlphaFoldDB" id="A0A1Y0HK18"/>
<dbReference type="Proteomes" id="UP000196005">
    <property type="component" value="Chromosome"/>
</dbReference>
<dbReference type="PROSITE" id="PS00197">
    <property type="entry name" value="2FE2S_FER_1"/>
    <property type="match status" value="1"/>
</dbReference>
<dbReference type="KEGG" id="suls:Sdiek1_1303"/>
<feature type="domain" description="2Fe-2S ferredoxin-type" evidence="1">
    <location>
        <begin position="3"/>
        <end position="98"/>
    </location>
</feature>
<reference evidence="3" key="6">
    <citation type="journal article" date="2020" name="MicrobiologyOpen">
        <title>Tetrachloroethene respiration in Sulfurospirillum species is regulated by a two-component system as unraveled by comparative genomics, transcriptomics, and regulator binding studies.</title>
        <authorList>
            <person name="Esken J."/>
            <person name="Goris T."/>
            <person name="Gadkari J."/>
            <person name="Bischler T."/>
            <person name="Forstner K.U."/>
            <person name="Sharma C.M."/>
            <person name="Diekert G."/>
            <person name="Schubert T."/>
        </authorList>
    </citation>
    <scope>NUCLEOTIDE SEQUENCE</scope>
    <source>
        <strain evidence="3">JPD-1</strain>
    </source>
</reference>
<accession>A0A6G9VWE3</accession>
<evidence type="ECO:0000313" key="7">
    <source>
        <dbReference type="Proteomes" id="UP000502831"/>
    </source>
</evidence>
<dbReference type="CDD" id="cd00207">
    <property type="entry name" value="fer2"/>
    <property type="match status" value="1"/>
</dbReference>
<dbReference type="SUPFAM" id="SSF54292">
    <property type="entry name" value="2Fe-2S ferredoxin-like"/>
    <property type="match status" value="1"/>
</dbReference>
<protein>
    <submittedName>
        <fullName evidence="4">(2Fe-2S)-binding protein</fullName>
    </submittedName>
    <submittedName>
        <fullName evidence="2 3">Ferredoxin</fullName>
    </submittedName>
</protein>
<evidence type="ECO:0000313" key="3">
    <source>
        <dbReference type="EMBL" id="ATB69362.1"/>
    </source>
</evidence>
<reference evidence="6" key="3">
    <citation type="submission" date="2017-09" db="EMBL/GenBank/DDBJ databases">
        <title>The complete genome of Sulfurospirillum sp. JPD-1.</title>
        <authorList>
            <person name="Goris T."/>
        </authorList>
    </citation>
    <scope>NUCLEOTIDE SEQUENCE [LARGE SCALE GENOMIC DNA]</scope>
    <source>
        <strain evidence="6">JPD-1</strain>
    </source>
</reference>
<dbReference type="Gene3D" id="3.10.20.30">
    <property type="match status" value="1"/>
</dbReference>
<keyword evidence="5" id="KW-1185">Reference proteome</keyword>
<dbReference type="OrthoDB" id="9786134at2"/>
<evidence type="ECO:0000313" key="5">
    <source>
        <dbReference type="Proteomes" id="UP000196005"/>
    </source>
</evidence>
<dbReference type="Proteomes" id="UP000217349">
    <property type="component" value="Chromosome"/>
</dbReference>
<dbReference type="InterPro" id="IPR006058">
    <property type="entry name" value="2Fe2S_fd_BS"/>
</dbReference>
<dbReference type="InterPro" id="IPR012675">
    <property type="entry name" value="Beta-grasp_dom_sf"/>
</dbReference>
<reference evidence="3" key="4">
    <citation type="submission" date="2017-09" db="EMBL/GenBank/DDBJ databases">
        <authorList>
            <person name="Goris T."/>
        </authorList>
    </citation>
    <scope>NUCLEOTIDE SEQUENCE</scope>
    <source>
        <strain evidence="3">JPD-1</strain>
    </source>
</reference>
<accession>A0A1Y0HK18</accession>
<dbReference type="RefSeq" id="WP_087438421.1">
    <property type="nucleotide sequence ID" value="NZ_CP021416.1"/>
</dbReference>
<organism evidence="2 5">
    <name type="scientific">Sulfurospirillum diekertiae</name>
    <dbReference type="NCBI Taxonomy" id="1854492"/>
    <lineage>
        <taxon>Bacteria</taxon>
        <taxon>Pseudomonadati</taxon>
        <taxon>Campylobacterota</taxon>
        <taxon>Epsilonproteobacteria</taxon>
        <taxon>Campylobacterales</taxon>
        <taxon>Sulfurospirillaceae</taxon>
        <taxon>Sulfurospirillum</taxon>
    </lineage>
</organism>
<gene>
    <name evidence="4" type="ORF">FA584_12680</name>
    <name evidence="2" type="ORF">Sdiek1_1303</name>
    <name evidence="3" type="ORF">SJPD1_1252</name>
</gene>
<evidence type="ECO:0000313" key="6">
    <source>
        <dbReference type="Proteomes" id="UP000217349"/>
    </source>
</evidence>
<dbReference type="PROSITE" id="PS51085">
    <property type="entry name" value="2FE2S_FER_2"/>
    <property type="match status" value="1"/>
</dbReference>
<dbReference type="Proteomes" id="UP000502831">
    <property type="component" value="Chromosome"/>
</dbReference>
<dbReference type="EMBL" id="CP023275">
    <property type="protein sequence ID" value="ATB69362.1"/>
    <property type="molecule type" value="Genomic_DNA"/>
</dbReference>
<dbReference type="InterPro" id="IPR036010">
    <property type="entry name" value="2Fe-2S_ferredoxin-like_sf"/>
</dbReference>
<evidence type="ECO:0000313" key="4">
    <source>
        <dbReference type="EMBL" id="QIR77005.1"/>
    </source>
</evidence>
<evidence type="ECO:0000313" key="2">
    <source>
        <dbReference type="EMBL" id="ARU48467.1"/>
    </source>
</evidence>